<gene>
    <name evidence="3" type="ORF">MERR_LOCUS39814</name>
</gene>
<dbReference type="PANTHER" id="PTHR10794">
    <property type="entry name" value="ABHYDROLASE DOMAIN-CONTAINING PROTEIN"/>
    <property type="match status" value="1"/>
</dbReference>
<protein>
    <submittedName>
        <fullName evidence="3">Uncharacterized protein</fullName>
    </submittedName>
</protein>
<keyword evidence="2" id="KW-0812">Transmembrane</keyword>
<evidence type="ECO:0000256" key="2">
    <source>
        <dbReference type="SAM" id="Phobius"/>
    </source>
</evidence>
<evidence type="ECO:0000313" key="4">
    <source>
        <dbReference type="Proteomes" id="UP000467841"/>
    </source>
</evidence>
<keyword evidence="2" id="KW-0472">Membrane</keyword>
<dbReference type="FunFam" id="3.40.50.1820:FF:000071">
    <property type="entry name" value="Embryogenesis-associated protein EMB8"/>
    <property type="match status" value="1"/>
</dbReference>
<dbReference type="Gene3D" id="3.40.50.1820">
    <property type="entry name" value="alpha/beta hydrolase"/>
    <property type="match status" value="1"/>
</dbReference>
<feature type="non-terminal residue" evidence="3">
    <location>
        <position position="1"/>
    </location>
</feature>
<dbReference type="SUPFAM" id="SSF53474">
    <property type="entry name" value="alpha/beta-Hydrolases"/>
    <property type="match status" value="1"/>
</dbReference>
<dbReference type="EMBL" id="CACVBM020001501">
    <property type="protein sequence ID" value="CAA7052579.1"/>
    <property type="molecule type" value="Genomic_DNA"/>
</dbReference>
<keyword evidence="4" id="KW-1185">Reference proteome</keyword>
<dbReference type="AlphaFoldDB" id="A0A6D2KHU7"/>
<sequence>SDCFYNAGWTEDLRKVIDHIHSQFPEAPLFAVGTSIGANVLVKYLGEDGPNTPLVGATAVCSPWDLLICDRFINRKPVQKLYDRALTVGLQGYAQLHHSVISRLADWDGIKKSRSVREFDNYATRLVGKFETTDTYYRHSSSAQYVGNVAIPLLCISALDDPVCTKEAIPWDECRGNKNIVLATTTHGGHLAYYEGFTATSIWWVRAVQEYFEVLLSSPYADRRQKTQIIPEPLESSIDQGAFVVDTEADGMIAAAPASEVETTRADTEEQENIALTEKTSNHLPPKDNTPQGYNSLLGPLKKRVDQLSRYSRKSIWLLVYIAIVTTWPLLGPAFLLSIRKRFRRLIEK</sequence>
<evidence type="ECO:0000256" key="1">
    <source>
        <dbReference type="ARBA" id="ARBA00010884"/>
    </source>
</evidence>
<dbReference type="GO" id="GO:0047372">
    <property type="term" value="F:monoacylglycerol lipase activity"/>
    <property type="evidence" value="ECO:0007669"/>
    <property type="project" value="TreeGrafter"/>
</dbReference>
<comment type="caution">
    <text evidence="3">The sequence shown here is derived from an EMBL/GenBank/DDBJ whole genome shotgun (WGS) entry which is preliminary data.</text>
</comment>
<dbReference type="OrthoDB" id="247542at2759"/>
<dbReference type="InterPro" id="IPR029058">
    <property type="entry name" value="AB_hydrolase_fold"/>
</dbReference>
<dbReference type="PANTHER" id="PTHR10794:SF82">
    <property type="entry name" value="ALPHA_BETA-HYDROLASES SUPERFAMILY PROTEIN"/>
    <property type="match status" value="1"/>
</dbReference>
<evidence type="ECO:0000313" key="3">
    <source>
        <dbReference type="EMBL" id="CAA7052579.1"/>
    </source>
</evidence>
<reference evidence="3" key="1">
    <citation type="submission" date="2020-01" db="EMBL/GenBank/DDBJ databases">
        <authorList>
            <person name="Mishra B."/>
        </authorList>
    </citation>
    <scope>NUCLEOTIDE SEQUENCE [LARGE SCALE GENOMIC DNA]</scope>
</reference>
<keyword evidence="2" id="KW-1133">Transmembrane helix</keyword>
<dbReference type="GO" id="GO:0034338">
    <property type="term" value="F:short-chain carboxylesterase activity"/>
    <property type="evidence" value="ECO:0007669"/>
    <property type="project" value="TreeGrafter"/>
</dbReference>
<dbReference type="Proteomes" id="UP000467841">
    <property type="component" value="Unassembled WGS sequence"/>
</dbReference>
<proteinExistence type="inferred from homology"/>
<feature type="transmembrane region" description="Helical" evidence="2">
    <location>
        <begin position="316"/>
        <end position="339"/>
    </location>
</feature>
<name>A0A6D2KHU7_9BRAS</name>
<comment type="similarity">
    <text evidence="1">Belongs to the AB hydrolase superfamily. AB hydrolase 4 family.</text>
</comment>
<accession>A0A6D2KHU7</accession>
<dbReference type="InterPro" id="IPR050960">
    <property type="entry name" value="AB_hydrolase_4_sf"/>
</dbReference>
<organism evidence="3 4">
    <name type="scientific">Microthlaspi erraticum</name>
    <dbReference type="NCBI Taxonomy" id="1685480"/>
    <lineage>
        <taxon>Eukaryota</taxon>
        <taxon>Viridiplantae</taxon>
        <taxon>Streptophyta</taxon>
        <taxon>Embryophyta</taxon>
        <taxon>Tracheophyta</taxon>
        <taxon>Spermatophyta</taxon>
        <taxon>Magnoliopsida</taxon>
        <taxon>eudicotyledons</taxon>
        <taxon>Gunneridae</taxon>
        <taxon>Pentapetalae</taxon>
        <taxon>rosids</taxon>
        <taxon>malvids</taxon>
        <taxon>Brassicales</taxon>
        <taxon>Brassicaceae</taxon>
        <taxon>Coluteocarpeae</taxon>
        <taxon>Microthlaspi</taxon>
    </lineage>
</organism>